<evidence type="ECO:0000313" key="1">
    <source>
        <dbReference type="EMBL" id="JAS18910.1"/>
    </source>
</evidence>
<accession>A0A1B6CZN9</accession>
<dbReference type="AlphaFoldDB" id="A0A1B6CZN9"/>
<dbReference type="EMBL" id="GEDC01018388">
    <property type="protein sequence ID" value="JAS18910.1"/>
    <property type="molecule type" value="Transcribed_RNA"/>
</dbReference>
<gene>
    <name evidence="1" type="ORF">g.20008</name>
</gene>
<name>A0A1B6CZN9_9HEMI</name>
<organism evidence="1">
    <name type="scientific">Clastoptera arizonana</name>
    <name type="common">Arizona spittle bug</name>
    <dbReference type="NCBI Taxonomy" id="38151"/>
    <lineage>
        <taxon>Eukaryota</taxon>
        <taxon>Metazoa</taxon>
        <taxon>Ecdysozoa</taxon>
        <taxon>Arthropoda</taxon>
        <taxon>Hexapoda</taxon>
        <taxon>Insecta</taxon>
        <taxon>Pterygota</taxon>
        <taxon>Neoptera</taxon>
        <taxon>Paraneoptera</taxon>
        <taxon>Hemiptera</taxon>
        <taxon>Auchenorrhyncha</taxon>
        <taxon>Cercopoidea</taxon>
        <taxon>Clastopteridae</taxon>
        <taxon>Clastoptera</taxon>
    </lineage>
</organism>
<sequence length="133" mass="14367">MGREGCSVLRILPHERGIVLGIVEGRGVLPHERGPVLGIGLSRGILLHHRGISSRSWSSLWNWIKSGHPSPPSWHFLTIVVQFVELDKVGASFSTSVASPHDRGPVFELDKVGASFSTSMAFPHDRGPVCGIG</sequence>
<protein>
    <submittedName>
        <fullName evidence="1">Uncharacterized protein</fullName>
    </submittedName>
</protein>
<reference evidence="1" key="1">
    <citation type="submission" date="2015-12" db="EMBL/GenBank/DDBJ databases">
        <title>De novo transcriptome assembly of four potential Pierce s Disease insect vectors from Arizona vineyards.</title>
        <authorList>
            <person name="Tassone E.E."/>
        </authorList>
    </citation>
    <scope>NUCLEOTIDE SEQUENCE</scope>
</reference>
<proteinExistence type="predicted"/>